<evidence type="ECO:0000259" key="1">
    <source>
        <dbReference type="Pfam" id="PF08242"/>
    </source>
</evidence>
<dbReference type="EMBL" id="PGGW01000045">
    <property type="protein sequence ID" value="PJE97289.1"/>
    <property type="molecule type" value="Genomic_DNA"/>
</dbReference>
<gene>
    <name evidence="2" type="ORF">CUT44_13665</name>
</gene>
<dbReference type="GO" id="GO:0008168">
    <property type="term" value="F:methyltransferase activity"/>
    <property type="evidence" value="ECO:0007669"/>
    <property type="project" value="UniProtKB-KW"/>
</dbReference>
<proteinExistence type="predicted"/>
<evidence type="ECO:0000313" key="3">
    <source>
        <dbReference type="Proteomes" id="UP000230407"/>
    </source>
</evidence>
<accession>A0A2M8LZC7</accession>
<dbReference type="Gene3D" id="3.40.50.150">
    <property type="entry name" value="Vaccinia Virus protein VP39"/>
    <property type="match status" value="1"/>
</dbReference>
<dbReference type="SUPFAM" id="SSF53335">
    <property type="entry name" value="S-adenosyl-L-methionine-dependent methyltransferases"/>
    <property type="match status" value="1"/>
</dbReference>
<organism evidence="2 3">
    <name type="scientific">Streptomyces carminius</name>
    <dbReference type="NCBI Taxonomy" id="2665496"/>
    <lineage>
        <taxon>Bacteria</taxon>
        <taxon>Bacillati</taxon>
        <taxon>Actinomycetota</taxon>
        <taxon>Actinomycetes</taxon>
        <taxon>Kitasatosporales</taxon>
        <taxon>Streptomycetaceae</taxon>
        <taxon>Streptomyces</taxon>
    </lineage>
</organism>
<dbReference type="Pfam" id="PF08242">
    <property type="entry name" value="Methyltransf_12"/>
    <property type="match status" value="1"/>
</dbReference>
<dbReference type="AlphaFoldDB" id="A0A2M8LZC7"/>
<feature type="domain" description="Methyltransferase type 12" evidence="1">
    <location>
        <begin position="86"/>
        <end position="180"/>
    </location>
</feature>
<dbReference type="GO" id="GO:0032259">
    <property type="term" value="P:methylation"/>
    <property type="evidence" value="ECO:0007669"/>
    <property type="project" value="UniProtKB-KW"/>
</dbReference>
<dbReference type="Proteomes" id="UP000230407">
    <property type="component" value="Unassembled WGS sequence"/>
</dbReference>
<name>A0A2M8LZC7_9ACTN</name>
<dbReference type="InterPro" id="IPR013217">
    <property type="entry name" value="Methyltransf_12"/>
</dbReference>
<keyword evidence="2" id="KW-0808">Transferase</keyword>
<keyword evidence="2" id="KW-0489">Methyltransferase</keyword>
<keyword evidence="3" id="KW-1185">Reference proteome</keyword>
<dbReference type="CDD" id="cd02440">
    <property type="entry name" value="AdoMet_MTases"/>
    <property type="match status" value="1"/>
</dbReference>
<evidence type="ECO:0000313" key="2">
    <source>
        <dbReference type="EMBL" id="PJE97289.1"/>
    </source>
</evidence>
<sequence length="304" mass="33523">MTTASEQPQPSDQDRDRAGFDPAVREMFRANQANWDARTPVHSASRFYDLAGAGTGPEDVLAWSARWFAPREWEDLGDLTGTDAVHLQCHLGTETLALAARGARATGLDLSPASVAAARELAARTGLAVDYRQGNVYDAVELLGGQRFDLVYTGKGALHYLPDLDRWARVVAGLLRGGGRAYVVEFHPLLHSLGDMPEEGEGDELLLRHDYLGGRGPRHRRVRHSYTDGPPVGGAADSYEWAHGLGETVGALVRAGLTVTRLTESEELPWPRWPRMVRTDSGWWRLPDDRPRIPLMYALLATRP</sequence>
<protein>
    <submittedName>
        <fullName evidence="2">SAM-dependent methyltransferase</fullName>
    </submittedName>
</protein>
<comment type="caution">
    <text evidence="2">The sequence shown here is derived from an EMBL/GenBank/DDBJ whole genome shotgun (WGS) entry which is preliminary data.</text>
</comment>
<dbReference type="InterPro" id="IPR029063">
    <property type="entry name" value="SAM-dependent_MTases_sf"/>
</dbReference>
<reference evidence="2 3" key="1">
    <citation type="submission" date="2017-11" db="EMBL/GenBank/DDBJ databases">
        <title>Streptomyces carmine sp. nov., a novel actinomycete isolated from Sophora alopecuroides in Xinjiang, China.</title>
        <authorList>
            <person name="Wang Y."/>
            <person name="Luo X."/>
            <person name="Wan C."/>
            <person name="Zhang L."/>
        </authorList>
    </citation>
    <scope>NUCLEOTIDE SEQUENCE [LARGE SCALE GENOMIC DNA]</scope>
    <source>
        <strain evidence="2 3">TRM SA0054</strain>
    </source>
</reference>